<feature type="compositionally biased region" description="Basic and acidic residues" evidence="1">
    <location>
        <begin position="291"/>
        <end position="327"/>
    </location>
</feature>
<feature type="region of interest" description="Disordered" evidence="1">
    <location>
        <begin position="259"/>
        <end position="358"/>
    </location>
</feature>
<feature type="compositionally biased region" description="Polar residues" evidence="1">
    <location>
        <begin position="333"/>
        <end position="342"/>
    </location>
</feature>
<protein>
    <submittedName>
        <fullName evidence="2">Uncharacterized protein</fullName>
    </submittedName>
</protein>
<feature type="compositionally biased region" description="Basic and acidic residues" evidence="1">
    <location>
        <begin position="270"/>
        <end position="284"/>
    </location>
</feature>
<dbReference type="AlphaFoldDB" id="A0A653DCR6"/>
<accession>A0A653DCR6</accession>
<evidence type="ECO:0000256" key="1">
    <source>
        <dbReference type="SAM" id="MobiDB-lite"/>
    </source>
</evidence>
<reference evidence="2 3" key="1">
    <citation type="submission" date="2019-01" db="EMBL/GenBank/DDBJ databases">
        <authorList>
            <person name="Sayadi A."/>
        </authorList>
    </citation>
    <scope>NUCLEOTIDE SEQUENCE [LARGE SCALE GENOMIC DNA]</scope>
</reference>
<dbReference type="EMBL" id="CAACVG010011297">
    <property type="protein sequence ID" value="VEN57768.1"/>
    <property type="molecule type" value="Genomic_DNA"/>
</dbReference>
<evidence type="ECO:0000313" key="3">
    <source>
        <dbReference type="Proteomes" id="UP000410492"/>
    </source>
</evidence>
<dbReference type="Proteomes" id="UP000410492">
    <property type="component" value="Unassembled WGS sequence"/>
</dbReference>
<feature type="region of interest" description="Disordered" evidence="1">
    <location>
        <begin position="139"/>
        <end position="167"/>
    </location>
</feature>
<gene>
    <name evidence="2" type="ORF">CALMAC_LOCUS16316</name>
</gene>
<evidence type="ECO:0000313" key="2">
    <source>
        <dbReference type="EMBL" id="VEN57768.1"/>
    </source>
</evidence>
<sequence>RILNHYRLQQLQQLQEKHAKAHSHAYEPDKAEISHHFHPEENTEQPDYVQHLKQYQQEQLKHHPAPVKYQAKLAHSIDSDIDRYNTATEATVQQESARHYQQPPEYQTTSSREGKRANIIKYRPVYQNLGDGLEYTAPEQSYEGSQKASGRQPQYHPTKVVEPPRYGYLPRPSTLIYPDEQEAGGVRYEPAKQGPRYLPNAKTAEEEKYQPAAFSKSKTIRFQKGNGEQVEYEQVNLPAQQQQVLARYEMIAAKLQDAARHSSVPKQHFLHQEPRYPDRYREPKYTPSRYQEAKHSSRYHEPKYQQEEDYTGESKEAETSDVGHEVQYRQPHRQTQAFQSNFHRSRRPSYFSYEKEYE</sequence>
<feature type="non-terminal residue" evidence="2">
    <location>
        <position position="1"/>
    </location>
</feature>
<feature type="region of interest" description="Disordered" evidence="1">
    <location>
        <begin position="95"/>
        <end position="116"/>
    </location>
</feature>
<feature type="compositionally biased region" description="Polar residues" evidence="1">
    <location>
        <begin position="139"/>
        <end position="152"/>
    </location>
</feature>
<organism evidence="2 3">
    <name type="scientific">Callosobruchus maculatus</name>
    <name type="common">Southern cowpea weevil</name>
    <name type="synonym">Pulse bruchid</name>
    <dbReference type="NCBI Taxonomy" id="64391"/>
    <lineage>
        <taxon>Eukaryota</taxon>
        <taxon>Metazoa</taxon>
        <taxon>Ecdysozoa</taxon>
        <taxon>Arthropoda</taxon>
        <taxon>Hexapoda</taxon>
        <taxon>Insecta</taxon>
        <taxon>Pterygota</taxon>
        <taxon>Neoptera</taxon>
        <taxon>Endopterygota</taxon>
        <taxon>Coleoptera</taxon>
        <taxon>Polyphaga</taxon>
        <taxon>Cucujiformia</taxon>
        <taxon>Chrysomeloidea</taxon>
        <taxon>Chrysomelidae</taxon>
        <taxon>Bruchinae</taxon>
        <taxon>Bruchini</taxon>
        <taxon>Callosobruchus</taxon>
    </lineage>
</organism>
<dbReference type="OrthoDB" id="6726553at2759"/>
<keyword evidence="3" id="KW-1185">Reference proteome</keyword>
<name>A0A653DCR6_CALMS</name>
<proteinExistence type="predicted"/>